<dbReference type="GO" id="GO:0008270">
    <property type="term" value="F:zinc ion binding"/>
    <property type="evidence" value="ECO:0007669"/>
    <property type="project" value="UniProtKB-KW"/>
</dbReference>
<keyword evidence="3" id="KW-0862">Zinc</keyword>
<dbReference type="EMBL" id="WSZM01000100">
    <property type="protein sequence ID" value="KAF4042526.1"/>
    <property type="molecule type" value="Genomic_DNA"/>
</dbReference>
<name>A0A833SKU7_PHYIN</name>
<reference evidence="7" key="1">
    <citation type="submission" date="2020-04" db="EMBL/GenBank/DDBJ databases">
        <title>Hybrid Assembly of Korean Phytophthora infestans isolates.</title>
        <authorList>
            <person name="Prokchorchik M."/>
            <person name="Lee Y."/>
            <person name="Seo J."/>
            <person name="Cho J.-H."/>
            <person name="Park Y.-E."/>
            <person name="Jang D.-C."/>
            <person name="Im J.-S."/>
            <person name="Choi J.-G."/>
            <person name="Park H.-J."/>
            <person name="Lee G.-B."/>
            <person name="Lee Y.-G."/>
            <person name="Hong S.-Y."/>
            <person name="Cho K."/>
            <person name="Sohn K.H."/>
        </authorList>
    </citation>
    <scope>NUCLEOTIDE SEQUENCE</scope>
    <source>
        <strain evidence="7">KR_1_A1</strain>
    </source>
</reference>
<feature type="compositionally biased region" description="Polar residues" evidence="5">
    <location>
        <begin position="287"/>
        <end position="297"/>
    </location>
</feature>
<evidence type="ECO:0000256" key="2">
    <source>
        <dbReference type="ARBA" id="ARBA00022771"/>
    </source>
</evidence>
<keyword evidence="8" id="KW-1185">Reference proteome</keyword>
<dbReference type="Gene3D" id="3.30.40.10">
    <property type="entry name" value="Zinc/RING finger domain, C3HC4 (zinc finger)"/>
    <property type="match status" value="1"/>
</dbReference>
<dbReference type="PANTHER" id="PTHR11685">
    <property type="entry name" value="RBR FAMILY RING FINGER AND IBR DOMAIN-CONTAINING"/>
    <property type="match status" value="1"/>
</dbReference>
<evidence type="ECO:0000313" key="7">
    <source>
        <dbReference type="EMBL" id="KAF4042526.1"/>
    </source>
</evidence>
<dbReference type="SMART" id="SM00184">
    <property type="entry name" value="RING"/>
    <property type="match status" value="4"/>
</dbReference>
<organism evidence="7 8">
    <name type="scientific">Phytophthora infestans</name>
    <name type="common">Potato late blight agent</name>
    <name type="synonym">Botrytis infestans</name>
    <dbReference type="NCBI Taxonomy" id="4787"/>
    <lineage>
        <taxon>Eukaryota</taxon>
        <taxon>Sar</taxon>
        <taxon>Stramenopiles</taxon>
        <taxon>Oomycota</taxon>
        <taxon>Peronosporomycetes</taxon>
        <taxon>Peronosporales</taxon>
        <taxon>Peronosporaceae</taxon>
        <taxon>Phytophthora</taxon>
    </lineage>
</organism>
<proteinExistence type="predicted"/>
<feature type="domain" description="RING-type" evidence="6">
    <location>
        <begin position="320"/>
        <end position="365"/>
    </location>
</feature>
<dbReference type="Proteomes" id="UP000602510">
    <property type="component" value="Unassembled WGS sequence"/>
</dbReference>
<feature type="region of interest" description="Disordered" evidence="5">
    <location>
        <begin position="268"/>
        <end position="309"/>
    </location>
</feature>
<dbReference type="InterPro" id="IPR031127">
    <property type="entry name" value="E3_UB_ligase_RBR"/>
</dbReference>
<evidence type="ECO:0000256" key="4">
    <source>
        <dbReference type="PROSITE-ProRule" id="PRU00175"/>
    </source>
</evidence>
<gene>
    <name evidence="7" type="ORF">GN244_ATG05235</name>
</gene>
<evidence type="ECO:0000256" key="1">
    <source>
        <dbReference type="ARBA" id="ARBA00022723"/>
    </source>
</evidence>
<dbReference type="PROSITE" id="PS00518">
    <property type="entry name" value="ZF_RING_1"/>
    <property type="match status" value="1"/>
</dbReference>
<dbReference type="InterPro" id="IPR013083">
    <property type="entry name" value="Znf_RING/FYVE/PHD"/>
</dbReference>
<protein>
    <recommendedName>
        <fullName evidence="6">RING-type domain-containing protein</fullName>
    </recommendedName>
</protein>
<dbReference type="GO" id="GO:0016567">
    <property type="term" value="P:protein ubiquitination"/>
    <property type="evidence" value="ECO:0007669"/>
    <property type="project" value="InterPro"/>
</dbReference>
<keyword evidence="2 4" id="KW-0863">Zinc-finger</keyword>
<accession>A0A833SKU7</accession>
<dbReference type="InterPro" id="IPR017907">
    <property type="entry name" value="Znf_RING_CS"/>
</dbReference>
<evidence type="ECO:0000256" key="3">
    <source>
        <dbReference type="ARBA" id="ARBA00022833"/>
    </source>
</evidence>
<dbReference type="SUPFAM" id="SSF57850">
    <property type="entry name" value="RING/U-box"/>
    <property type="match status" value="3"/>
</dbReference>
<evidence type="ECO:0000259" key="6">
    <source>
        <dbReference type="PROSITE" id="PS50089"/>
    </source>
</evidence>
<dbReference type="CDD" id="cd20336">
    <property type="entry name" value="Rcat_RBR"/>
    <property type="match status" value="1"/>
</dbReference>
<comment type="caution">
    <text evidence="7">The sequence shown here is derived from an EMBL/GenBank/DDBJ whole genome shotgun (WGS) entry which is preliminary data.</text>
</comment>
<keyword evidence="1" id="KW-0479">Metal-binding</keyword>
<dbReference type="GO" id="GO:0004842">
    <property type="term" value="F:ubiquitin-protein transferase activity"/>
    <property type="evidence" value="ECO:0007669"/>
    <property type="project" value="InterPro"/>
</dbReference>
<evidence type="ECO:0000256" key="5">
    <source>
        <dbReference type="SAM" id="MobiDB-lite"/>
    </source>
</evidence>
<evidence type="ECO:0000313" key="8">
    <source>
        <dbReference type="Proteomes" id="UP000602510"/>
    </source>
</evidence>
<sequence length="461" mass="50602">MTTSRGRLSAQCSGCSGNFFWSAQPSTLFPLLCGDLFCRSCLVQKARAVLSARAAPLRCCKKVVPHDFVRDVLDHEEDVYYSFLLKLTSSDNATTKSNGKVSAVPTERARAMQDAFTAANSLRARVANAEAARARSYSELMNYGSPPAQPRYLTRSSKARLASHDSKQSEALSTASSEYPPALPVLKFCVVCGIRVYDPRFTAPCGDEFCLACIVAKVTGYLDAKANDSAVPASCCGKLLPLNLVRRVVTGPLLTTYEKRMSNYVSATASTPRLRGTKRKAVPETKPSASSRATRGSNGKAPVKRAKKTVDQAQESKQVCVACYTSCRSPEKLRIVPCGHGYCSPCLAKMARVSLTDRNLVPVSCCSKEFPMEYVEKALTRNQFMRYKRYLAERDPKSSTLKSDRDYTTLVHKNRGKQCPLCGIGVVKVAGCNAITCPLGHYFCWKCLKTSCICGQIYKYR</sequence>
<dbReference type="PROSITE" id="PS50089">
    <property type="entry name" value="ZF_RING_2"/>
    <property type="match status" value="1"/>
</dbReference>
<dbReference type="InterPro" id="IPR001841">
    <property type="entry name" value="Znf_RING"/>
</dbReference>
<dbReference type="Gene3D" id="1.20.120.1750">
    <property type="match status" value="1"/>
</dbReference>
<dbReference type="AlphaFoldDB" id="A0A833SKU7"/>